<name>A0ABS4QP90_9NOCA</name>
<reference evidence="1 2" key="1">
    <citation type="submission" date="2021-03" db="EMBL/GenBank/DDBJ databases">
        <title>Sequencing the genomes of 1000 actinobacteria strains.</title>
        <authorList>
            <person name="Klenk H.-P."/>
        </authorList>
    </citation>
    <scope>NUCLEOTIDE SEQUENCE [LARGE SCALE GENOMIC DNA]</scope>
    <source>
        <strain evidence="1 2">DSM 45516</strain>
    </source>
</reference>
<dbReference type="Proteomes" id="UP001519325">
    <property type="component" value="Unassembled WGS sequence"/>
</dbReference>
<sequence>MSTRIHPTGRHRLGMAGGVHCTQIPAVAAALAEHRRSWFTALLSPARHSFAAMRKRSTAAVYWAPAPATAG</sequence>
<comment type="caution">
    <text evidence="1">The sequence shown here is derived from an EMBL/GenBank/DDBJ whole genome shotgun (WGS) entry which is preliminary data.</text>
</comment>
<evidence type="ECO:0000313" key="2">
    <source>
        <dbReference type="Proteomes" id="UP001519325"/>
    </source>
</evidence>
<dbReference type="EMBL" id="JAGGMR010000001">
    <property type="protein sequence ID" value="MBP2193537.1"/>
    <property type="molecule type" value="Genomic_DNA"/>
</dbReference>
<proteinExistence type="predicted"/>
<dbReference type="RefSeq" id="WP_209899761.1">
    <property type="nucleotide sequence ID" value="NZ_JAGGMR010000001.1"/>
</dbReference>
<organism evidence="1 2">
    <name type="scientific">Nocardia goodfellowii</name>
    <dbReference type="NCBI Taxonomy" id="882446"/>
    <lineage>
        <taxon>Bacteria</taxon>
        <taxon>Bacillati</taxon>
        <taxon>Actinomycetota</taxon>
        <taxon>Actinomycetes</taxon>
        <taxon>Mycobacteriales</taxon>
        <taxon>Nocardiaceae</taxon>
        <taxon>Nocardia</taxon>
    </lineage>
</organism>
<evidence type="ECO:0000313" key="1">
    <source>
        <dbReference type="EMBL" id="MBP2193537.1"/>
    </source>
</evidence>
<accession>A0ABS4QP90</accession>
<gene>
    <name evidence="1" type="ORF">BJ987_006438</name>
</gene>
<keyword evidence="2" id="KW-1185">Reference proteome</keyword>
<protein>
    <submittedName>
        <fullName evidence="1">Uncharacterized protein</fullName>
    </submittedName>
</protein>